<dbReference type="EMBL" id="AAXW01000018">
    <property type="protein sequence ID" value="EAZ90967.1"/>
    <property type="molecule type" value="Genomic_DNA"/>
</dbReference>
<gene>
    <name evidence="2" type="ORF">CY0110_21305</name>
</gene>
<proteinExistence type="predicted"/>
<protein>
    <submittedName>
        <fullName evidence="2">Uncharacterized protein</fullName>
    </submittedName>
</protein>
<sequence length="96" mass="11666">MVKTTDRLQEIKNSILETQERLQGFEEKYKISTEEFLNHFETEQLEHQLNMDFDEWMGEAWMLDKLQNKYQELQEIELCYLKIILSKFSKLLTLTS</sequence>
<reference evidence="2 3" key="1">
    <citation type="submission" date="2007-03" db="EMBL/GenBank/DDBJ databases">
        <authorList>
            <person name="Stal L."/>
            <person name="Ferriera S."/>
            <person name="Johnson J."/>
            <person name="Kravitz S."/>
            <person name="Beeson K."/>
            <person name="Sutton G."/>
            <person name="Rogers Y.-H."/>
            <person name="Friedman R."/>
            <person name="Frazier M."/>
            <person name="Venter J.C."/>
        </authorList>
    </citation>
    <scope>NUCLEOTIDE SEQUENCE [LARGE SCALE GENOMIC DNA]</scope>
    <source>
        <strain evidence="2 3">CCY0110</strain>
    </source>
</reference>
<evidence type="ECO:0000313" key="3">
    <source>
        <dbReference type="Proteomes" id="UP000003781"/>
    </source>
</evidence>
<organism evidence="2 3">
    <name type="scientific">Crocosphaera chwakensis CCY0110</name>
    <dbReference type="NCBI Taxonomy" id="391612"/>
    <lineage>
        <taxon>Bacteria</taxon>
        <taxon>Bacillati</taxon>
        <taxon>Cyanobacteriota</taxon>
        <taxon>Cyanophyceae</taxon>
        <taxon>Oscillatoriophycideae</taxon>
        <taxon>Chroococcales</taxon>
        <taxon>Aphanothecaceae</taxon>
        <taxon>Crocosphaera</taxon>
        <taxon>Crocosphaera chwakensis</taxon>
    </lineage>
</organism>
<dbReference type="RefSeq" id="WP_008275972.1">
    <property type="nucleotide sequence ID" value="NZ_AAXW01000018.1"/>
</dbReference>
<comment type="caution">
    <text evidence="2">The sequence shown here is derived from an EMBL/GenBank/DDBJ whole genome shotgun (WGS) entry which is preliminary data.</text>
</comment>
<dbReference type="OrthoDB" id="462247at2"/>
<dbReference type="eggNOG" id="ENOG5032H4I">
    <property type="taxonomic scope" value="Bacteria"/>
</dbReference>
<keyword evidence="1" id="KW-0175">Coiled coil</keyword>
<keyword evidence="3" id="KW-1185">Reference proteome</keyword>
<accession>A3IRG5</accession>
<name>A3IRG5_9CHRO</name>
<evidence type="ECO:0000313" key="2">
    <source>
        <dbReference type="EMBL" id="EAZ90967.1"/>
    </source>
</evidence>
<dbReference type="Proteomes" id="UP000003781">
    <property type="component" value="Unassembled WGS sequence"/>
</dbReference>
<feature type="coiled-coil region" evidence="1">
    <location>
        <begin position="1"/>
        <end position="35"/>
    </location>
</feature>
<evidence type="ECO:0000256" key="1">
    <source>
        <dbReference type="SAM" id="Coils"/>
    </source>
</evidence>
<dbReference type="AlphaFoldDB" id="A3IRG5"/>